<protein>
    <submittedName>
        <fullName evidence="1">Uncharacterized protein</fullName>
    </submittedName>
</protein>
<name>A0AAJ0MD55_9PEZI</name>
<sequence>MGLKMGLKMAQRRVNSMVRLGHPSRHPARSGASCGKRYIRKGAERGGVHIWAAAVSEGVACLSNWPPRSLCPRNWGQDLPKVPIIKTVSQFPPSRPESFPWTSPPFSCQFVDESTGMPIAGTQTNCALQEIPMEDVDPERLAITLQRLFGKVSEVYMRHRVYCVRAPRPLSPDELGECKTLKTRAAVDPPFVVVGRSRLGGWAARLRGVQ</sequence>
<dbReference type="AlphaFoldDB" id="A0AAJ0MD55"/>
<keyword evidence="2" id="KW-1185">Reference proteome</keyword>
<evidence type="ECO:0000313" key="2">
    <source>
        <dbReference type="Proteomes" id="UP001275084"/>
    </source>
</evidence>
<accession>A0AAJ0MD55</accession>
<reference evidence="1" key="2">
    <citation type="submission" date="2023-06" db="EMBL/GenBank/DDBJ databases">
        <authorList>
            <consortium name="Lawrence Berkeley National Laboratory"/>
            <person name="Haridas S."/>
            <person name="Hensen N."/>
            <person name="Bonometti L."/>
            <person name="Westerberg I."/>
            <person name="Brannstrom I.O."/>
            <person name="Guillou S."/>
            <person name="Cros-Aarteil S."/>
            <person name="Calhoun S."/>
            <person name="Kuo A."/>
            <person name="Mondo S."/>
            <person name="Pangilinan J."/>
            <person name="Riley R."/>
            <person name="Labutti K."/>
            <person name="Andreopoulos B."/>
            <person name="Lipzen A."/>
            <person name="Chen C."/>
            <person name="Yanf M."/>
            <person name="Daum C."/>
            <person name="Ng V."/>
            <person name="Clum A."/>
            <person name="Steindorff A."/>
            <person name="Ohm R."/>
            <person name="Martin F."/>
            <person name="Silar P."/>
            <person name="Natvig D."/>
            <person name="Lalanne C."/>
            <person name="Gautier V."/>
            <person name="Ament-Velasquez S.L."/>
            <person name="Kruys A."/>
            <person name="Hutchinson M.I."/>
            <person name="Powell A.J."/>
            <person name="Barry K."/>
            <person name="Miller A.N."/>
            <person name="Grigoriev I.V."/>
            <person name="Debuchy R."/>
            <person name="Gladieux P."/>
            <person name="Thoren M.H."/>
            <person name="Johannesson H."/>
        </authorList>
    </citation>
    <scope>NUCLEOTIDE SEQUENCE</scope>
    <source>
        <strain evidence="1">CBS 955.72</strain>
    </source>
</reference>
<proteinExistence type="predicted"/>
<gene>
    <name evidence="1" type="ORF">B0T25DRAFT_263299</name>
</gene>
<comment type="caution">
    <text evidence="1">The sequence shown here is derived from an EMBL/GenBank/DDBJ whole genome shotgun (WGS) entry which is preliminary data.</text>
</comment>
<organism evidence="1 2">
    <name type="scientific">Lasiosphaeria hispida</name>
    <dbReference type="NCBI Taxonomy" id="260671"/>
    <lineage>
        <taxon>Eukaryota</taxon>
        <taxon>Fungi</taxon>
        <taxon>Dikarya</taxon>
        <taxon>Ascomycota</taxon>
        <taxon>Pezizomycotina</taxon>
        <taxon>Sordariomycetes</taxon>
        <taxon>Sordariomycetidae</taxon>
        <taxon>Sordariales</taxon>
        <taxon>Lasiosphaeriaceae</taxon>
        <taxon>Lasiosphaeria</taxon>
    </lineage>
</organism>
<reference evidence="1" key="1">
    <citation type="journal article" date="2023" name="Mol. Phylogenet. Evol.">
        <title>Genome-scale phylogeny and comparative genomics of the fungal order Sordariales.</title>
        <authorList>
            <person name="Hensen N."/>
            <person name="Bonometti L."/>
            <person name="Westerberg I."/>
            <person name="Brannstrom I.O."/>
            <person name="Guillou S."/>
            <person name="Cros-Aarteil S."/>
            <person name="Calhoun S."/>
            <person name="Haridas S."/>
            <person name="Kuo A."/>
            <person name="Mondo S."/>
            <person name="Pangilinan J."/>
            <person name="Riley R."/>
            <person name="LaButti K."/>
            <person name="Andreopoulos B."/>
            <person name="Lipzen A."/>
            <person name="Chen C."/>
            <person name="Yan M."/>
            <person name="Daum C."/>
            <person name="Ng V."/>
            <person name="Clum A."/>
            <person name="Steindorff A."/>
            <person name="Ohm R.A."/>
            <person name="Martin F."/>
            <person name="Silar P."/>
            <person name="Natvig D.O."/>
            <person name="Lalanne C."/>
            <person name="Gautier V."/>
            <person name="Ament-Velasquez S.L."/>
            <person name="Kruys A."/>
            <person name="Hutchinson M.I."/>
            <person name="Powell A.J."/>
            <person name="Barry K."/>
            <person name="Miller A.N."/>
            <person name="Grigoriev I.V."/>
            <person name="Debuchy R."/>
            <person name="Gladieux P."/>
            <person name="Hiltunen Thoren M."/>
            <person name="Johannesson H."/>
        </authorList>
    </citation>
    <scope>NUCLEOTIDE SEQUENCE</scope>
    <source>
        <strain evidence="1">CBS 955.72</strain>
    </source>
</reference>
<evidence type="ECO:0000313" key="1">
    <source>
        <dbReference type="EMBL" id="KAK3350276.1"/>
    </source>
</evidence>
<dbReference type="Proteomes" id="UP001275084">
    <property type="component" value="Unassembled WGS sequence"/>
</dbReference>
<dbReference type="EMBL" id="JAUIQD010000005">
    <property type="protein sequence ID" value="KAK3350276.1"/>
    <property type="molecule type" value="Genomic_DNA"/>
</dbReference>